<keyword evidence="3 6" id="KW-1133">Transmembrane helix</keyword>
<proteinExistence type="inferred from homology"/>
<keyword evidence="6" id="KW-1003">Cell membrane</keyword>
<feature type="transmembrane region" description="Helical" evidence="6">
    <location>
        <begin position="146"/>
        <end position="168"/>
    </location>
</feature>
<evidence type="ECO:0000256" key="4">
    <source>
        <dbReference type="ARBA" id="ARBA00023136"/>
    </source>
</evidence>
<accession>A0A543IY58</accession>
<keyword evidence="9" id="KW-1185">Reference proteome</keyword>
<dbReference type="PANTHER" id="PTHR43229">
    <property type="entry name" value="NODULATION PROTEIN J"/>
    <property type="match status" value="1"/>
</dbReference>
<dbReference type="InterPro" id="IPR000412">
    <property type="entry name" value="ABC_2_transport"/>
</dbReference>
<comment type="caution">
    <text evidence="8">The sequence shown here is derived from an EMBL/GenBank/DDBJ whole genome shotgun (WGS) entry which is preliminary data.</text>
</comment>
<keyword evidence="4 6" id="KW-0472">Membrane</keyword>
<evidence type="ECO:0000313" key="9">
    <source>
        <dbReference type="Proteomes" id="UP000319213"/>
    </source>
</evidence>
<keyword evidence="6" id="KW-0813">Transport</keyword>
<dbReference type="InterPro" id="IPR047817">
    <property type="entry name" value="ABC2_TM_bact-type"/>
</dbReference>
<evidence type="ECO:0000256" key="2">
    <source>
        <dbReference type="ARBA" id="ARBA00022692"/>
    </source>
</evidence>
<gene>
    <name evidence="8" type="ORF">FHX40_2218</name>
</gene>
<reference evidence="8 9" key="1">
    <citation type="submission" date="2019-06" db="EMBL/GenBank/DDBJ databases">
        <title>Sequencing the genomes of 1000 actinobacteria strains.</title>
        <authorList>
            <person name="Klenk H.-P."/>
        </authorList>
    </citation>
    <scope>NUCLEOTIDE SEQUENCE [LARGE SCALE GENOMIC DNA]</scope>
    <source>
        <strain evidence="8 9">DSM 43186</strain>
    </source>
</reference>
<evidence type="ECO:0000256" key="6">
    <source>
        <dbReference type="RuleBase" id="RU361157"/>
    </source>
</evidence>
<dbReference type="InterPro" id="IPR013525">
    <property type="entry name" value="ABC2_TM"/>
</dbReference>
<dbReference type="EMBL" id="VFPQ01000001">
    <property type="protein sequence ID" value="TQM75508.1"/>
    <property type="molecule type" value="Genomic_DNA"/>
</dbReference>
<dbReference type="InterPro" id="IPR051784">
    <property type="entry name" value="Nod_factor_ABC_transporter"/>
</dbReference>
<evidence type="ECO:0000259" key="7">
    <source>
        <dbReference type="PROSITE" id="PS51012"/>
    </source>
</evidence>
<feature type="transmembrane region" description="Helical" evidence="6">
    <location>
        <begin position="264"/>
        <end position="286"/>
    </location>
</feature>
<dbReference type="Proteomes" id="UP000319213">
    <property type="component" value="Unassembled WGS sequence"/>
</dbReference>
<protein>
    <recommendedName>
        <fullName evidence="6">Transport permease protein</fullName>
    </recommendedName>
</protein>
<feature type="transmembrane region" description="Helical" evidence="6">
    <location>
        <begin position="174"/>
        <end position="199"/>
    </location>
</feature>
<keyword evidence="2 6" id="KW-0812">Transmembrane</keyword>
<keyword evidence="5" id="KW-0046">Antibiotic resistance</keyword>
<dbReference type="OrthoDB" id="9778589at2"/>
<dbReference type="PRINTS" id="PR00164">
    <property type="entry name" value="ABC2TRNSPORT"/>
</dbReference>
<feature type="domain" description="ABC transmembrane type-2" evidence="7">
    <location>
        <begin position="62"/>
        <end position="289"/>
    </location>
</feature>
<dbReference type="PIRSF" id="PIRSF006648">
    <property type="entry name" value="DrrB"/>
    <property type="match status" value="1"/>
</dbReference>
<dbReference type="GO" id="GO:0043190">
    <property type="term" value="C:ATP-binding cassette (ABC) transporter complex"/>
    <property type="evidence" value="ECO:0007669"/>
    <property type="project" value="InterPro"/>
</dbReference>
<dbReference type="Pfam" id="PF01061">
    <property type="entry name" value="ABC2_membrane"/>
    <property type="match status" value="1"/>
</dbReference>
<dbReference type="GO" id="GO:0046677">
    <property type="term" value="P:response to antibiotic"/>
    <property type="evidence" value="ECO:0007669"/>
    <property type="project" value="UniProtKB-KW"/>
</dbReference>
<comment type="similarity">
    <text evidence="6">Belongs to the ABC-2 integral membrane protein family.</text>
</comment>
<comment type="caution">
    <text evidence="6">Lacks conserved residue(s) required for the propagation of feature annotation.</text>
</comment>
<evidence type="ECO:0000313" key="8">
    <source>
        <dbReference type="EMBL" id="TQM75508.1"/>
    </source>
</evidence>
<feature type="transmembrane region" description="Helical" evidence="6">
    <location>
        <begin position="206"/>
        <end position="226"/>
    </location>
</feature>
<dbReference type="AlphaFoldDB" id="A0A543IY58"/>
<dbReference type="PROSITE" id="PS51012">
    <property type="entry name" value="ABC_TM2"/>
    <property type="match status" value="1"/>
</dbReference>
<sequence>MSRVRREGAQAGDRSPAAEPYGGAVTAVAARPPVRGAAIGLLGQTLAVLERQLALYRRVWRGSAFSSLILPVLFLLSMGIGVGGYVGELEGVPYLQWIVPGLLSMSAFEIALVESTYPVMSDFKWTRAYHAIAVTPVGVAGILQGWLLYLILRVVFAVAVFLVVAAAFGGLVSAWAVVTPLVCLVLTVAVASPVTALAAAVDNDSYFALLFRFAMVPSSLFAGVFFPVERLPAAAQAAARATPLWHAVELNRAATLGIPPAWPVAAHLAYLAVWGVAGCLLAAVVFRRRLYG</sequence>
<evidence type="ECO:0000256" key="5">
    <source>
        <dbReference type="ARBA" id="ARBA00023251"/>
    </source>
</evidence>
<evidence type="ECO:0000256" key="1">
    <source>
        <dbReference type="ARBA" id="ARBA00004141"/>
    </source>
</evidence>
<name>A0A543IY58_9ACTN</name>
<organism evidence="8 9">
    <name type="scientific">Thermopolyspora flexuosa</name>
    <dbReference type="NCBI Taxonomy" id="103836"/>
    <lineage>
        <taxon>Bacteria</taxon>
        <taxon>Bacillati</taxon>
        <taxon>Actinomycetota</taxon>
        <taxon>Actinomycetes</taxon>
        <taxon>Streptosporangiales</taxon>
        <taxon>Streptosporangiaceae</taxon>
        <taxon>Thermopolyspora</taxon>
    </lineage>
</organism>
<dbReference type="PANTHER" id="PTHR43229:SF2">
    <property type="entry name" value="NODULATION PROTEIN J"/>
    <property type="match status" value="1"/>
</dbReference>
<evidence type="ECO:0000256" key="3">
    <source>
        <dbReference type="ARBA" id="ARBA00022989"/>
    </source>
</evidence>
<comment type="subcellular location">
    <subcellularLocation>
        <location evidence="6">Cell membrane</location>
        <topology evidence="6">Multi-pass membrane protein</topology>
    </subcellularLocation>
    <subcellularLocation>
        <location evidence="1">Membrane</location>
        <topology evidence="1">Multi-pass membrane protein</topology>
    </subcellularLocation>
</comment>
<dbReference type="GO" id="GO:0140359">
    <property type="term" value="F:ABC-type transporter activity"/>
    <property type="evidence" value="ECO:0007669"/>
    <property type="project" value="InterPro"/>
</dbReference>
<feature type="transmembrane region" description="Helical" evidence="6">
    <location>
        <begin position="59"/>
        <end position="82"/>
    </location>
</feature>